<reference evidence="5 6" key="1">
    <citation type="submission" date="2015-09" db="EMBL/GenBank/DDBJ databases">
        <title>Draft genome of a European isolate of the apple canker pathogen Neonectria ditissima.</title>
        <authorList>
            <person name="Gomez-Cortecero A."/>
            <person name="Harrison R.J."/>
            <person name="Armitage A.D."/>
        </authorList>
    </citation>
    <scope>NUCLEOTIDE SEQUENCE [LARGE SCALE GENOMIC DNA]</scope>
    <source>
        <strain evidence="5 6">R09/05</strain>
    </source>
</reference>
<dbReference type="InterPro" id="IPR025676">
    <property type="entry name" value="Clr5_dom"/>
</dbReference>
<dbReference type="Pfam" id="PF24465">
    <property type="entry name" value="Tri-helical"/>
    <property type="match status" value="2"/>
</dbReference>
<evidence type="ECO:0000259" key="4">
    <source>
        <dbReference type="Pfam" id="PF24962"/>
    </source>
</evidence>
<organism evidence="5 6">
    <name type="scientific">Neonectria ditissima</name>
    <dbReference type="NCBI Taxonomy" id="78410"/>
    <lineage>
        <taxon>Eukaryota</taxon>
        <taxon>Fungi</taxon>
        <taxon>Dikarya</taxon>
        <taxon>Ascomycota</taxon>
        <taxon>Pezizomycotina</taxon>
        <taxon>Sordariomycetes</taxon>
        <taxon>Hypocreomycetidae</taxon>
        <taxon>Hypocreales</taxon>
        <taxon>Nectriaceae</taxon>
        <taxon>Neonectria</taxon>
    </lineage>
</organism>
<dbReference type="AlphaFoldDB" id="A0A0P7B8G1"/>
<evidence type="ECO:0000259" key="3">
    <source>
        <dbReference type="Pfam" id="PF24465"/>
    </source>
</evidence>
<feature type="compositionally biased region" description="Low complexity" evidence="1">
    <location>
        <begin position="609"/>
        <end position="626"/>
    </location>
</feature>
<evidence type="ECO:0000256" key="1">
    <source>
        <dbReference type="SAM" id="MobiDB-lite"/>
    </source>
</evidence>
<feature type="domain" description="Clr5" evidence="2">
    <location>
        <begin position="57"/>
        <end position="109"/>
    </location>
</feature>
<feature type="compositionally biased region" description="Basic and acidic residues" evidence="1">
    <location>
        <begin position="7"/>
        <end position="32"/>
    </location>
</feature>
<feature type="domain" description="Tri-helical" evidence="3">
    <location>
        <begin position="360"/>
        <end position="445"/>
    </location>
</feature>
<evidence type="ECO:0000313" key="5">
    <source>
        <dbReference type="EMBL" id="KPM36774.1"/>
    </source>
</evidence>
<evidence type="ECO:0000313" key="6">
    <source>
        <dbReference type="Proteomes" id="UP000050424"/>
    </source>
</evidence>
<feature type="compositionally biased region" description="Polar residues" evidence="1">
    <location>
        <begin position="557"/>
        <end position="566"/>
    </location>
</feature>
<dbReference type="PANTHER" id="PTHR38788">
    <property type="entry name" value="CLR5 DOMAIN-CONTAINING PROTEIN"/>
    <property type="match status" value="1"/>
</dbReference>
<dbReference type="Pfam" id="PF24962">
    <property type="entry name" value="DUF7767"/>
    <property type="match status" value="1"/>
</dbReference>
<dbReference type="PANTHER" id="PTHR38788:SF5">
    <property type="entry name" value="CLR5 DOMAIN-CONTAINING PROTEIN"/>
    <property type="match status" value="1"/>
</dbReference>
<comment type="caution">
    <text evidence="5">The sequence shown here is derived from an EMBL/GenBank/DDBJ whole genome shotgun (WGS) entry which is preliminary data.</text>
</comment>
<dbReference type="InterPro" id="IPR057940">
    <property type="entry name" value="Tri-helical_dom"/>
</dbReference>
<keyword evidence="6" id="KW-1185">Reference proteome</keyword>
<proteinExistence type="predicted"/>
<feature type="region of interest" description="Disordered" evidence="1">
    <location>
        <begin position="1"/>
        <end position="48"/>
    </location>
</feature>
<feature type="compositionally biased region" description="Polar residues" evidence="1">
    <location>
        <begin position="198"/>
        <end position="210"/>
    </location>
</feature>
<feature type="region of interest" description="Disordered" evidence="1">
    <location>
        <begin position="547"/>
        <end position="626"/>
    </location>
</feature>
<dbReference type="Pfam" id="PF14420">
    <property type="entry name" value="Clr5"/>
    <property type="match status" value="1"/>
</dbReference>
<feature type="region of interest" description="Disordered" evidence="1">
    <location>
        <begin position="441"/>
        <end position="487"/>
    </location>
</feature>
<feature type="compositionally biased region" description="Low complexity" evidence="1">
    <location>
        <begin position="471"/>
        <end position="487"/>
    </location>
</feature>
<evidence type="ECO:0000259" key="2">
    <source>
        <dbReference type="Pfam" id="PF14420"/>
    </source>
</evidence>
<feature type="domain" description="Tri-helical" evidence="3">
    <location>
        <begin position="267"/>
        <end position="351"/>
    </location>
</feature>
<sequence length="781" mass="88916">MTKRAQTQRERNSGARADHQRSSTSRHFDQRRNTQHANAGKQAGASDEVAAKPFPTMVYDWDVHQKTCYQLYIDEGRSLEDIMDHMKAVYKFTPSKRAFQTQFRRWNFPSKQKPAYKNDRLVNRIRELWGENLPQREMLRVLNDEDGFDIKPRELMRVRTRNRWLLRVPNGDKPKPSDPSPSMEEAYAESSPIADGDSTLSLPDDQNSPLQPILEAIAEPPSEQHDIESQTTIVDQSGKRKRRRNRQPTNATGSPCRFPSETTIDEARVILSLDPAVYRVIRSCFQRICSEEGVTKKTLAGVDRWDSVKDRLVQECPRLQQVIWGSEGDMEAKRLALDVICTDVTKRMRTMETRMSLAEAKNALGVNPEESREIRFAFHQVLRDAQFTCKSDATPREWEELKQKWAERSELIKNLATSGTDPASRKKARALEILARDVMKRMRDERSRNSVRKKETVPSLPHPEPPEHQQEQQQQQDQQLQQLQQQQQQQQQRQRELQKQQQMELQEQHHQELRKQQQQEQHQEQQQQRWLRQQQESLATPAPLATAYRASERRTSRSSPVDNSPQAEPVDLGDGMGSNNFDAMSEVSHASQMPFAPPQGPIPTHLPMSLQSQSSSLSDSPNDLPQPHRVLGSSIPTAVPLDTQIGSSLFLAANTQAAFMDQQYVQQPYAAAATSTNSVFHAVQPMPTGIAVFLRLHPSSTFVTNTGLWIATMTSQSLQELRHAAVDKFPGALCVRVEGIVKDGKGAELPLQIEDDEEMGAYLAHLQGSTPTFAVQLVWKT</sequence>
<feature type="compositionally biased region" description="Basic and acidic residues" evidence="1">
    <location>
        <begin position="506"/>
        <end position="523"/>
    </location>
</feature>
<dbReference type="InterPro" id="IPR056669">
    <property type="entry name" value="DUF7767"/>
</dbReference>
<feature type="compositionally biased region" description="Basic and acidic residues" evidence="1">
    <location>
        <begin position="441"/>
        <end position="456"/>
    </location>
</feature>
<feature type="region of interest" description="Disordered" evidence="1">
    <location>
        <begin position="500"/>
        <end position="532"/>
    </location>
</feature>
<dbReference type="OrthoDB" id="4115389at2759"/>
<protein>
    <submittedName>
        <fullName evidence="5">Uncharacterized protein</fullName>
    </submittedName>
</protein>
<dbReference type="STRING" id="78410.A0A0P7B8G1"/>
<name>A0A0P7B8G1_9HYPO</name>
<accession>A0A0P7B8G1</accession>
<gene>
    <name evidence="5" type="ORF">AK830_g9803</name>
</gene>
<dbReference type="Proteomes" id="UP000050424">
    <property type="component" value="Unassembled WGS sequence"/>
</dbReference>
<feature type="region of interest" description="Disordered" evidence="1">
    <location>
        <begin position="167"/>
        <end position="259"/>
    </location>
</feature>
<dbReference type="EMBL" id="LKCW01000191">
    <property type="protein sequence ID" value="KPM36774.1"/>
    <property type="molecule type" value="Genomic_DNA"/>
</dbReference>
<feature type="domain" description="DUF7767" evidence="4">
    <location>
        <begin position="687"/>
        <end position="779"/>
    </location>
</feature>